<feature type="transmembrane region" description="Helical" evidence="7">
    <location>
        <begin position="88"/>
        <end position="109"/>
    </location>
</feature>
<protein>
    <submittedName>
        <fullName evidence="8">Membrane protein</fullName>
    </submittedName>
</protein>
<organism evidence="8 9">
    <name type="scientific">Photorhabdus thracensis</name>
    <dbReference type="NCBI Taxonomy" id="230089"/>
    <lineage>
        <taxon>Bacteria</taxon>
        <taxon>Pseudomonadati</taxon>
        <taxon>Pseudomonadota</taxon>
        <taxon>Gammaproteobacteria</taxon>
        <taxon>Enterobacterales</taxon>
        <taxon>Morganellaceae</taxon>
        <taxon>Photorhabdus</taxon>
    </lineage>
</organism>
<reference evidence="8 9" key="1">
    <citation type="journal article" date="2015" name="J. Biotechnol.">
        <title>Complete genome sequence of Photorhabdus temperata subsp. thracensis 39-8(T), an entomopathogenic bacterium for the improved commercial bioinsecticide.</title>
        <authorList>
            <person name="Kwak Y."/>
            <person name="Shin J.H."/>
        </authorList>
    </citation>
    <scope>NUCLEOTIDE SEQUENCE [LARGE SCALE GENOMIC DNA]</scope>
    <source>
        <strain evidence="8 9">DSM 15199</strain>
    </source>
</reference>
<feature type="transmembrane region" description="Helical" evidence="7">
    <location>
        <begin position="60"/>
        <end position="82"/>
    </location>
</feature>
<feature type="transmembrane region" description="Helical" evidence="7">
    <location>
        <begin position="20"/>
        <end position="39"/>
    </location>
</feature>
<name>A0A0F7LPP4_9GAMM</name>
<sequence length="145" mass="15611">MITLADEEQALTQFIDSVTNFGLCFGLALVFFIVFKFIYVMVTPQDEWKLIKEEKNTAAAVSLGGALVGYTIAIASAASNSIGVTDFVMWGVIALLAQIAGFFMVRVFMMPKIVSRIENNEIPAAVVLAAVSISVGLLNAACMTY</sequence>
<dbReference type="RefSeq" id="WP_046976194.1">
    <property type="nucleotide sequence ID" value="NZ_CP011104.1"/>
</dbReference>
<keyword evidence="4 7" id="KW-0812">Transmembrane</keyword>
<dbReference type="PANTHER" id="PTHR40043:SF1">
    <property type="entry name" value="UPF0719 INNER MEMBRANE PROTEIN YJFL"/>
    <property type="match status" value="1"/>
</dbReference>
<keyword evidence="9" id="KW-1185">Reference proteome</keyword>
<accession>A0A0F7LPP4</accession>
<dbReference type="Proteomes" id="UP000034866">
    <property type="component" value="Chromosome"/>
</dbReference>
<dbReference type="KEGG" id="ptt:VY86_19490"/>
<dbReference type="STRING" id="230089.VY86_19490"/>
<keyword evidence="6 7" id="KW-0472">Membrane</keyword>
<evidence type="ECO:0000313" key="8">
    <source>
        <dbReference type="EMBL" id="AKH65209.1"/>
    </source>
</evidence>
<evidence type="ECO:0000256" key="6">
    <source>
        <dbReference type="ARBA" id="ARBA00023136"/>
    </source>
</evidence>
<comment type="subcellular location">
    <subcellularLocation>
        <location evidence="1">Cell membrane</location>
        <topology evidence="1">Multi-pass membrane protein</topology>
    </subcellularLocation>
</comment>
<dbReference type="GO" id="GO:0005886">
    <property type="term" value="C:plasma membrane"/>
    <property type="evidence" value="ECO:0007669"/>
    <property type="project" value="UniProtKB-SubCell"/>
</dbReference>
<evidence type="ECO:0000256" key="5">
    <source>
        <dbReference type="ARBA" id="ARBA00022989"/>
    </source>
</evidence>
<dbReference type="PANTHER" id="PTHR40043">
    <property type="entry name" value="UPF0719 INNER MEMBRANE PROTEIN YJFL"/>
    <property type="match status" value="1"/>
</dbReference>
<dbReference type="PATRIC" id="fig|230089.6.peg.4387"/>
<keyword evidence="5 7" id="KW-1133">Transmembrane helix</keyword>
<dbReference type="Pfam" id="PF03994">
    <property type="entry name" value="DUF350"/>
    <property type="match status" value="1"/>
</dbReference>
<evidence type="ECO:0000256" key="2">
    <source>
        <dbReference type="ARBA" id="ARBA00005779"/>
    </source>
</evidence>
<proteinExistence type="inferred from homology"/>
<evidence type="ECO:0000256" key="1">
    <source>
        <dbReference type="ARBA" id="ARBA00004651"/>
    </source>
</evidence>
<reference evidence="9" key="2">
    <citation type="submission" date="2015-03" db="EMBL/GenBank/DDBJ databases">
        <title>Genome sequence of Azospirillum thiophilum strain DSM 21654T.</title>
        <authorList>
            <person name="Kwak Y."/>
            <person name="Shin J.-H."/>
        </authorList>
    </citation>
    <scope>NUCLEOTIDE SEQUENCE [LARGE SCALE GENOMIC DNA]</scope>
    <source>
        <strain evidence="9">DSM 15199</strain>
    </source>
</reference>
<keyword evidence="3" id="KW-1003">Cell membrane</keyword>
<gene>
    <name evidence="8" type="ORF">VY86_19490</name>
</gene>
<evidence type="ECO:0000256" key="4">
    <source>
        <dbReference type="ARBA" id="ARBA00022692"/>
    </source>
</evidence>
<comment type="similarity">
    <text evidence="2">Belongs to the UPF0719 family.</text>
</comment>
<evidence type="ECO:0000256" key="7">
    <source>
        <dbReference type="SAM" id="Phobius"/>
    </source>
</evidence>
<dbReference type="AlphaFoldDB" id="A0A0F7LPP4"/>
<dbReference type="InterPro" id="IPR007140">
    <property type="entry name" value="DUF350"/>
</dbReference>
<feature type="transmembrane region" description="Helical" evidence="7">
    <location>
        <begin position="121"/>
        <end position="141"/>
    </location>
</feature>
<evidence type="ECO:0000256" key="3">
    <source>
        <dbReference type="ARBA" id="ARBA00022475"/>
    </source>
</evidence>
<dbReference type="EMBL" id="CP011104">
    <property type="protein sequence ID" value="AKH65209.1"/>
    <property type="molecule type" value="Genomic_DNA"/>
</dbReference>
<dbReference type="OrthoDB" id="5573330at2"/>
<evidence type="ECO:0000313" key="9">
    <source>
        <dbReference type="Proteomes" id="UP000034866"/>
    </source>
</evidence>